<keyword evidence="3" id="KW-1185">Reference proteome</keyword>
<comment type="caution">
    <text evidence="2">The sequence shown here is derived from an EMBL/GenBank/DDBJ whole genome shotgun (WGS) entry which is preliminary data.</text>
</comment>
<dbReference type="Proteomes" id="UP001519460">
    <property type="component" value="Unassembled WGS sequence"/>
</dbReference>
<evidence type="ECO:0000256" key="1">
    <source>
        <dbReference type="SAM" id="MobiDB-lite"/>
    </source>
</evidence>
<evidence type="ECO:0000313" key="2">
    <source>
        <dbReference type="EMBL" id="KAK7490170.1"/>
    </source>
</evidence>
<gene>
    <name evidence="2" type="ORF">BaRGS_00018515</name>
</gene>
<evidence type="ECO:0000313" key="3">
    <source>
        <dbReference type="Proteomes" id="UP001519460"/>
    </source>
</evidence>
<feature type="compositionally biased region" description="Basic and acidic residues" evidence="1">
    <location>
        <begin position="50"/>
        <end position="66"/>
    </location>
</feature>
<feature type="non-terminal residue" evidence="2">
    <location>
        <position position="66"/>
    </location>
</feature>
<accession>A0ABD0KS96</accession>
<protein>
    <submittedName>
        <fullName evidence="2">Uncharacterized protein</fullName>
    </submittedName>
</protein>
<sequence>AKLTAVTQSPIRNQVPALDEISKGSLATFEHVEHLALQGGQHVEAGSSQEELKREDDTDRRVRAAR</sequence>
<feature type="non-terminal residue" evidence="2">
    <location>
        <position position="1"/>
    </location>
</feature>
<dbReference type="EMBL" id="JACVVK020000129">
    <property type="protein sequence ID" value="KAK7490170.1"/>
    <property type="molecule type" value="Genomic_DNA"/>
</dbReference>
<dbReference type="AlphaFoldDB" id="A0ABD0KS96"/>
<feature type="region of interest" description="Disordered" evidence="1">
    <location>
        <begin position="39"/>
        <end position="66"/>
    </location>
</feature>
<proteinExistence type="predicted"/>
<organism evidence="2 3">
    <name type="scientific">Batillaria attramentaria</name>
    <dbReference type="NCBI Taxonomy" id="370345"/>
    <lineage>
        <taxon>Eukaryota</taxon>
        <taxon>Metazoa</taxon>
        <taxon>Spiralia</taxon>
        <taxon>Lophotrochozoa</taxon>
        <taxon>Mollusca</taxon>
        <taxon>Gastropoda</taxon>
        <taxon>Caenogastropoda</taxon>
        <taxon>Sorbeoconcha</taxon>
        <taxon>Cerithioidea</taxon>
        <taxon>Batillariidae</taxon>
        <taxon>Batillaria</taxon>
    </lineage>
</organism>
<name>A0ABD0KS96_9CAEN</name>
<reference evidence="2 3" key="1">
    <citation type="journal article" date="2023" name="Sci. Data">
        <title>Genome assembly of the Korean intertidal mud-creeper Batillaria attramentaria.</title>
        <authorList>
            <person name="Patra A.K."/>
            <person name="Ho P.T."/>
            <person name="Jun S."/>
            <person name="Lee S.J."/>
            <person name="Kim Y."/>
            <person name="Won Y.J."/>
        </authorList>
    </citation>
    <scope>NUCLEOTIDE SEQUENCE [LARGE SCALE GENOMIC DNA]</scope>
    <source>
        <strain evidence="2">Wonlab-2016</strain>
    </source>
</reference>